<reference evidence="1 2" key="1">
    <citation type="submission" date="2016-10" db="EMBL/GenBank/DDBJ databases">
        <authorList>
            <person name="de Groot N.N."/>
        </authorList>
    </citation>
    <scope>NUCLEOTIDE SEQUENCE [LARGE SCALE GENOMIC DNA]</scope>
    <source>
        <strain evidence="1 2">DSM 21771</strain>
    </source>
</reference>
<dbReference type="AlphaFoldDB" id="A0A1G8RSJ7"/>
<accession>A0A1G8RSJ7</accession>
<gene>
    <name evidence="1" type="ORF">SAMN04488123_12022</name>
</gene>
<proteinExistence type="predicted"/>
<dbReference type="RefSeq" id="WP_090399658.1">
    <property type="nucleotide sequence ID" value="NZ_FNEN01000020.1"/>
</dbReference>
<keyword evidence="2" id="KW-1185">Reference proteome</keyword>
<dbReference type="OrthoDB" id="2969230at2"/>
<evidence type="ECO:0000313" key="1">
    <source>
        <dbReference type="EMBL" id="SDJ19893.1"/>
    </source>
</evidence>
<protein>
    <submittedName>
        <fullName evidence="1">Uncharacterized protein</fullName>
    </submittedName>
</protein>
<sequence length="99" mass="11392">MRFGSRLTFVKLEGGGYDPGKGEYVDPEEVRETVPCHLSPMSTDRTNEVFGSIEQNITIARMQNRYSGDYDRVEIDEKPFSVQRRIDHRGRSVFYLEGA</sequence>
<evidence type="ECO:0000313" key="2">
    <source>
        <dbReference type="Proteomes" id="UP000198853"/>
    </source>
</evidence>
<organism evidence="1 2">
    <name type="scientific">Natribacillus halophilus</name>
    <dbReference type="NCBI Taxonomy" id="549003"/>
    <lineage>
        <taxon>Bacteria</taxon>
        <taxon>Bacillati</taxon>
        <taxon>Bacillota</taxon>
        <taxon>Bacilli</taxon>
        <taxon>Bacillales</taxon>
        <taxon>Bacillaceae</taxon>
        <taxon>Natribacillus</taxon>
    </lineage>
</organism>
<dbReference type="EMBL" id="FNEN01000020">
    <property type="protein sequence ID" value="SDJ19893.1"/>
    <property type="molecule type" value="Genomic_DNA"/>
</dbReference>
<name>A0A1G8RSJ7_9BACI</name>
<dbReference type="Proteomes" id="UP000198853">
    <property type="component" value="Unassembled WGS sequence"/>
</dbReference>